<dbReference type="Gene3D" id="3.40.50.300">
    <property type="entry name" value="P-loop containing nucleotide triphosphate hydrolases"/>
    <property type="match status" value="1"/>
</dbReference>
<dbReference type="SUPFAM" id="SSF52540">
    <property type="entry name" value="P-loop containing nucleoside triphosphate hydrolases"/>
    <property type="match status" value="2"/>
</dbReference>
<dbReference type="InterPro" id="IPR001650">
    <property type="entry name" value="Helicase_C-like"/>
</dbReference>
<dbReference type="CDD" id="cd18793">
    <property type="entry name" value="SF2_C_SNF"/>
    <property type="match status" value="1"/>
</dbReference>
<dbReference type="GO" id="GO:0005524">
    <property type="term" value="F:ATP binding"/>
    <property type="evidence" value="ECO:0007669"/>
    <property type="project" value="InterPro"/>
</dbReference>
<dbReference type="SMART" id="SM00487">
    <property type="entry name" value="DEXDc"/>
    <property type="match status" value="1"/>
</dbReference>
<protein>
    <submittedName>
        <fullName evidence="4">DEAD/DEAH box helicase</fullName>
    </submittedName>
</protein>
<dbReference type="AlphaFoldDB" id="A0A5D0MK81"/>
<evidence type="ECO:0000313" key="5">
    <source>
        <dbReference type="Proteomes" id="UP000324143"/>
    </source>
</evidence>
<dbReference type="Pfam" id="PF00271">
    <property type="entry name" value="Helicase_C"/>
    <property type="match status" value="1"/>
</dbReference>
<dbReference type="InterPro" id="IPR014001">
    <property type="entry name" value="Helicase_ATP-bd"/>
</dbReference>
<keyword evidence="4" id="KW-0347">Helicase</keyword>
<dbReference type="Gene3D" id="3.40.50.10810">
    <property type="entry name" value="Tandem AAA-ATPase domain"/>
    <property type="match status" value="1"/>
</dbReference>
<dbReference type="Pfam" id="PF00176">
    <property type="entry name" value="SNF2-rel_dom"/>
    <property type="match status" value="1"/>
</dbReference>
<keyword evidence="4" id="KW-0547">Nucleotide-binding</keyword>
<evidence type="ECO:0000313" key="4">
    <source>
        <dbReference type="EMBL" id="TYB32003.1"/>
    </source>
</evidence>
<keyword evidence="4" id="KW-0067">ATP-binding</keyword>
<gene>
    <name evidence="4" type="ORF">FXF47_01295</name>
</gene>
<dbReference type="InterPro" id="IPR000330">
    <property type="entry name" value="SNF2_N"/>
</dbReference>
<feature type="domain" description="Helicase C-terminal" evidence="3">
    <location>
        <begin position="779"/>
        <end position="928"/>
    </location>
</feature>
<reference evidence="4" key="1">
    <citation type="submission" date="2019-08" db="EMBL/GenBank/DDBJ databases">
        <title>Genomic characterization of a novel candidate phylum (ARYD3) from a high temperature, high salinity tertiary oil reservoir in north central Oklahoma, USA.</title>
        <authorList>
            <person name="Youssef N.H."/>
            <person name="Yadav A."/>
            <person name="Elshahed M.S."/>
        </authorList>
    </citation>
    <scope>NUCLEOTIDE SEQUENCE [LARGE SCALE GENOMIC DNA]</scope>
    <source>
        <strain evidence="4">ARYD3</strain>
    </source>
</reference>
<dbReference type="PANTHER" id="PTHR10799">
    <property type="entry name" value="SNF2/RAD54 HELICASE FAMILY"/>
    <property type="match status" value="1"/>
</dbReference>
<keyword evidence="1" id="KW-0378">Hydrolase</keyword>
<dbReference type="GO" id="GO:0016787">
    <property type="term" value="F:hydrolase activity"/>
    <property type="evidence" value="ECO:0007669"/>
    <property type="project" value="UniProtKB-KW"/>
</dbReference>
<sequence>MQKKQYKYEIRLKNTKNTTYLTVKIIGETAEGFKWSNMQEKLHKYIHKPSTIEQEYFLEDRVVEKIGLLDEKNQEIIDHILKFAKCIEEKFILHDQYVRDLLELLIDYPLVFSIDTGEQYNITDNYQRMNLQIRGNQNYITISPMEDKDSTLYKFRGENWYKYGNTIGRLISAYSKNIWNQILTEGKTFKGDELYNFANHYKSYWKRYINLKWSKSLRRIRILDNNLKIKLLLDYKNGSIKVRPLYYYGDFKFHYEDIIKKGPYIVQYENKNLFFIKREPKKERRLFLFFFKYSFKWKKDSFVLKNDKKIINFLTEGFDKIPTKWNKKLTINFRKIRIFDITVKPIFQINLQKDKSNFSIILKTKLEEDHELNPEKLKKTILDGKKYIKVSDLKIYKIINLEEVKNIFENLNSSFKFNFQNDKIYSNKIYFLPHLTQQLSKYENIEIKGDNQFRSMYKEMMNVKGVKEVHIPGDLDERLRGYQKKGYYWLRFLHRYRLSGVLADDMGLGKTVQAITLIKSIDTTRPSLVVCPKSLMHNWYKEFEKFTPEMDVLIIEGNRSKRRDLIKKYYDKEYDVFITSYSLLRNDIDHYQNKTYYFTILDEAQHIKNYKTKRARSVKKLDSNYRYVLTGTPMENSLMELWSIFDFIMPGYLGSYRQFSNYYNKAITQDNDRQVLEELNLKIKPFILRRTKGEVLKELPPKIVQVSSIPLNQKQNNLYNNILNEMKKKIFGMVEKNGYNKSRMHILSALTKLRQLCNHPGMIYPELKDKFFLSSKMELLDEILAESIEGEHRILLFSQFVKMLHIIRNYLRKRNIKFEYMDGKSTHRLDIVENFNNNEEIPIFLVSLKAGGTGLNITGADTVIHFDPWWNPMVEQQASDRAHRIGQTKVVNVYKFITENTVEEKIMQLQEEKKDLFASLDFTDQNFLKTMDWNDLKILFE</sequence>
<dbReference type="InterPro" id="IPR027417">
    <property type="entry name" value="P-loop_NTPase"/>
</dbReference>
<evidence type="ECO:0000256" key="1">
    <source>
        <dbReference type="ARBA" id="ARBA00022801"/>
    </source>
</evidence>
<dbReference type="PROSITE" id="PS51192">
    <property type="entry name" value="HELICASE_ATP_BIND_1"/>
    <property type="match status" value="1"/>
</dbReference>
<feature type="domain" description="Helicase ATP-binding" evidence="2">
    <location>
        <begin position="491"/>
        <end position="651"/>
    </location>
</feature>
<name>A0A5D0MK81_9BACT</name>
<dbReference type="InterPro" id="IPR038718">
    <property type="entry name" value="SNF2-like_sf"/>
</dbReference>
<evidence type="ECO:0000259" key="2">
    <source>
        <dbReference type="PROSITE" id="PS51192"/>
    </source>
</evidence>
<dbReference type="Proteomes" id="UP000324143">
    <property type="component" value="Unassembled WGS sequence"/>
</dbReference>
<dbReference type="InterPro" id="IPR013663">
    <property type="entry name" value="Helicase_SWF/SNF/SWI_bac"/>
</dbReference>
<dbReference type="InterPro" id="IPR049730">
    <property type="entry name" value="SNF2/RAD54-like_C"/>
</dbReference>
<organism evidence="4 5">
    <name type="scientific">Candidatus Mcinerneyibacterium aminivorans</name>
    <dbReference type="NCBI Taxonomy" id="2703815"/>
    <lineage>
        <taxon>Bacteria</taxon>
        <taxon>Candidatus Macinerneyibacteriota</taxon>
        <taxon>Candidatus Mcinerneyibacteria</taxon>
        <taxon>Candidatus Mcinerneyibacteriales</taxon>
        <taxon>Candidatus Mcinerneyibacteriaceae</taxon>
        <taxon>Candidatus Mcinerneyibacterium</taxon>
    </lineage>
</organism>
<dbReference type="PROSITE" id="PS51194">
    <property type="entry name" value="HELICASE_CTER"/>
    <property type="match status" value="1"/>
</dbReference>
<proteinExistence type="predicted"/>
<dbReference type="SMART" id="SM00490">
    <property type="entry name" value="HELICc"/>
    <property type="match status" value="1"/>
</dbReference>
<dbReference type="CDD" id="cd18012">
    <property type="entry name" value="DEXQc_arch_SWI2_SNF2"/>
    <property type="match status" value="1"/>
</dbReference>
<dbReference type="EMBL" id="VSIX01000012">
    <property type="protein sequence ID" value="TYB32003.1"/>
    <property type="molecule type" value="Genomic_DNA"/>
</dbReference>
<dbReference type="Pfam" id="PF08455">
    <property type="entry name" value="SNF2_assoc"/>
    <property type="match status" value="1"/>
</dbReference>
<accession>A0A5D0MK81</accession>
<dbReference type="GO" id="GO:0004386">
    <property type="term" value="F:helicase activity"/>
    <property type="evidence" value="ECO:0007669"/>
    <property type="project" value="UniProtKB-KW"/>
</dbReference>
<comment type="caution">
    <text evidence="4">The sequence shown here is derived from an EMBL/GenBank/DDBJ whole genome shotgun (WGS) entry which is preliminary data.</text>
</comment>
<keyword evidence="5" id="KW-1185">Reference proteome</keyword>
<evidence type="ECO:0000259" key="3">
    <source>
        <dbReference type="PROSITE" id="PS51194"/>
    </source>
</evidence>